<gene>
    <name evidence="2" type="ORF">ACEZDG_09070</name>
</gene>
<feature type="transmembrane region" description="Helical" evidence="1">
    <location>
        <begin position="118"/>
        <end position="143"/>
    </location>
</feature>
<organism evidence="2 3">
    <name type="scientific">Streptacidiphilus alkalitolerans</name>
    <dbReference type="NCBI Taxonomy" id="3342712"/>
    <lineage>
        <taxon>Bacteria</taxon>
        <taxon>Bacillati</taxon>
        <taxon>Actinomycetota</taxon>
        <taxon>Actinomycetes</taxon>
        <taxon>Kitasatosporales</taxon>
        <taxon>Streptomycetaceae</taxon>
        <taxon>Streptacidiphilus</taxon>
    </lineage>
</organism>
<keyword evidence="1" id="KW-0812">Transmembrane</keyword>
<proteinExistence type="predicted"/>
<reference evidence="2 3" key="1">
    <citation type="submission" date="2024-09" db="EMBL/GenBank/DDBJ databases">
        <authorList>
            <person name="Lee S.D."/>
        </authorList>
    </citation>
    <scope>NUCLEOTIDE SEQUENCE [LARGE SCALE GENOMIC DNA]</scope>
    <source>
        <strain evidence="2 3">N1-1</strain>
    </source>
</reference>
<dbReference type="EMBL" id="JBHEZX010000003">
    <property type="protein sequence ID" value="MFC1409433.1"/>
    <property type="molecule type" value="Genomic_DNA"/>
</dbReference>
<feature type="transmembrane region" description="Helical" evidence="1">
    <location>
        <begin position="149"/>
        <end position="170"/>
    </location>
</feature>
<feature type="transmembrane region" description="Helical" evidence="1">
    <location>
        <begin position="80"/>
        <end position="97"/>
    </location>
</feature>
<feature type="transmembrane region" description="Helical" evidence="1">
    <location>
        <begin position="48"/>
        <end position="68"/>
    </location>
</feature>
<keyword evidence="3" id="KW-1185">Reference proteome</keyword>
<keyword evidence="1" id="KW-0472">Membrane</keyword>
<evidence type="ECO:0000256" key="1">
    <source>
        <dbReference type="SAM" id="Phobius"/>
    </source>
</evidence>
<name>A0ABV6V6X4_9ACTN</name>
<evidence type="ECO:0000313" key="3">
    <source>
        <dbReference type="Proteomes" id="UP001592582"/>
    </source>
</evidence>
<dbReference type="RefSeq" id="WP_380505121.1">
    <property type="nucleotide sequence ID" value="NZ_JBHEZX010000003.1"/>
</dbReference>
<feature type="transmembrane region" description="Helical" evidence="1">
    <location>
        <begin position="6"/>
        <end position="36"/>
    </location>
</feature>
<keyword evidence="1" id="KW-1133">Transmembrane helix</keyword>
<protein>
    <submittedName>
        <fullName evidence="2">Uncharacterized protein</fullName>
    </submittedName>
</protein>
<dbReference type="Proteomes" id="UP001592582">
    <property type="component" value="Unassembled WGS sequence"/>
</dbReference>
<sequence length="191" mass="19969">MSYLRGFIPWIAFAALSTVGWQWGALAGLVIGVRLLMQDRKAGVATDALILQFSTVVYFAALTAFAFAAPHSPVEHYDGAVSFAWLALTAWGTLAATRPFTLGIAKQQAPKEVWGSPAFLRINVVLTAAWATAFTLTAAAVAACDAAHLGSLATTGCQVAGFVVPAVFTARYPKAVQARLAATATPVTAAR</sequence>
<evidence type="ECO:0000313" key="2">
    <source>
        <dbReference type="EMBL" id="MFC1409433.1"/>
    </source>
</evidence>
<comment type="caution">
    <text evidence="2">The sequence shown here is derived from an EMBL/GenBank/DDBJ whole genome shotgun (WGS) entry which is preliminary data.</text>
</comment>
<accession>A0ABV6V6X4</accession>